<evidence type="ECO:0000259" key="2">
    <source>
        <dbReference type="PROSITE" id="PS50948"/>
    </source>
</evidence>
<evidence type="ECO:0000256" key="1">
    <source>
        <dbReference type="SAM" id="SignalP"/>
    </source>
</evidence>
<dbReference type="AlphaFoldDB" id="A0A3M2RP84"/>
<dbReference type="InterPro" id="IPR003609">
    <property type="entry name" value="Pan_app"/>
</dbReference>
<feature type="chain" id="PRO_5018078879" description="Apple domain-containing protein" evidence="1">
    <location>
        <begin position="20"/>
        <end position="215"/>
    </location>
</feature>
<dbReference type="Gene3D" id="3.50.4.10">
    <property type="entry name" value="Hepatocyte Growth Factor"/>
    <property type="match status" value="1"/>
</dbReference>
<dbReference type="SUPFAM" id="SSF57414">
    <property type="entry name" value="Hairpin loop containing domain-like"/>
    <property type="match status" value="2"/>
</dbReference>
<keyword evidence="1" id="KW-0732">Signal</keyword>
<dbReference type="Pfam" id="PF00024">
    <property type="entry name" value="PAN_1"/>
    <property type="match status" value="2"/>
</dbReference>
<sequence length="215" mass="23171">MYSLTVLTAIVAALSGVNAIPLSCDTTPITPLDPSCTVHEIPSTAICGAKGNKGDKSRGWYTGNKLWSNVDACIKACVADHPKCKSISWDPKQKICGMYTHTVESFKLEGVSDVTYYDTACGFADSVDAVCGRTGVVGADDLQPYGNKVVEDDDACLAFCKGDSSCKAVRFNTNGKRCYKYAQPVNAIGVKFKSDVRNVFYDIRCVECPAVVVEY</sequence>
<proteinExistence type="predicted"/>
<dbReference type="Proteomes" id="UP000277212">
    <property type="component" value="Unassembled WGS sequence"/>
</dbReference>
<dbReference type="OrthoDB" id="4984248at2759"/>
<dbReference type="PROSITE" id="PS50948">
    <property type="entry name" value="PAN"/>
    <property type="match status" value="1"/>
</dbReference>
<keyword evidence="4" id="KW-1185">Reference proteome</keyword>
<feature type="signal peptide" evidence="1">
    <location>
        <begin position="1"/>
        <end position="19"/>
    </location>
</feature>
<organism evidence="3 4">
    <name type="scientific">Fusarium kuroshium</name>
    <dbReference type="NCBI Taxonomy" id="2010991"/>
    <lineage>
        <taxon>Eukaryota</taxon>
        <taxon>Fungi</taxon>
        <taxon>Dikarya</taxon>
        <taxon>Ascomycota</taxon>
        <taxon>Pezizomycotina</taxon>
        <taxon>Sordariomycetes</taxon>
        <taxon>Hypocreomycetidae</taxon>
        <taxon>Hypocreales</taxon>
        <taxon>Nectriaceae</taxon>
        <taxon>Fusarium</taxon>
        <taxon>Fusarium solani species complex</taxon>
    </lineage>
</organism>
<comment type="caution">
    <text evidence="3">The sequence shown here is derived from an EMBL/GenBank/DDBJ whole genome shotgun (WGS) entry which is preliminary data.</text>
</comment>
<protein>
    <recommendedName>
        <fullName evidence="2">Apple domain-containing protein</fullName>
    </recommendedName>
</protein>
<gene>
    <name evidence="3" type="ORF">CDV36_013359</name>
</gene>
<evidence type="ECO:0000313" key="3">
    <source>
        <dbReference type="EMBL" id="RMJ07032.1"/>
    </source>
</evidence>
<name>A0A3M2RP84_9HYPO</name>
<feature type="domain" description="Apple" evidence="2">
    <location>
        <begin position="131"/>
        <end position="205"/>
    </location>
</feature>
<accession>A0A3M2RP84</accession>
<reference evidence="3 4" key="1">
    <citation type="submission" date="2017-06" db="EMBL/GenBank/DDBJ databases">
        <title>Comparative genomic analysis of Ambrosia Fusariam Clade fungi.</title>
        <authorList>
            <person name="Stajich J.E."/>
            <person name="Carrillo J."/>
            <person name="Kijimoto T."/>
            <person name="Eskalen A."/>
            <person name="O'Donnell K."/>
            <person name="Kasson M."/>
        </authorList>
    </citation>
    <scope>NUCLEOTIDE SEQUENCE [LARGE SCALE GENOMIC DNA]</scope>
    <source>
        <strain evidence="3">UCR3666</strain>
    </source>
</reference>
<evidence type="ECO:0000313" key="4">
    <source>
        <dbReference type="Proteomes" id="UP000277212"/>
    </source>
</evidence>
<dbReference type="EMBL" id="NKUJ01000369">
    <property type="protein sequence ID" value="RMJ07032.1"/>
    <property type="molecule type" value="Genomic_DNA"/>
</dbReference>